<dbReference type="SUPFAM" id="SSF48452">
    <property type="entry name" value="TPR-like"/>
    <property type="match status" value="1"/>
</dbReference>
<reference evidence="7 8" key="1">
    <citation type="submission" date="2014-10" db="EMBL/GenBank/DDBJ databases">
        <title>Pedobacter Kyungheensis.</title>
        <authorList>
            <person name="Anderson B.M."/>
            <person name="Newman J.D."/>
        </authorList>
    </citation>
    <scope>NUCLEOTIDE SEQUENCE [LARGE SCALE GENOMIC DNA]</scope>
    <source>
        <strain evidence="7 8">KACC 16221</strain>
    </source>
</reference>
<dbReference type="EMBL" id="JSYN01000006">
    <property type="protein sequence ID" value="KIA95193.1"/>
    <property type="molecule type" value="Genomic_DNA"/>
</dbReference>
<evidence type="ECO:0000256" key="2">
    <source>
        <dbReference type="ARBA" id="ARBA00006275"/>
    </source>
</evidence>
<dbReference type="OrthoDB" id="9773740at2"/>
<dbReference type="AlphaFoldDB" id="A0A0C1FTR9"/>
<organism evidence="7 8">
    <name type="scientific">Pedobacter kyungheensis</name>
    <dbReference type="NCBI Taxonomy" id="1069985"/>
    <lineage>
        <taxon>Bacteria</taxon>
        <taxon>Pseudomonadati</taxon>
        <taxon>Bacteroidota</taxon>
        <taxon>Sphingobacteriia</taxon>
        <taxon>Sphingobacteriales</taxon>
        <taxon>Sphingobacteriaceae</taxon>
        <taxon>Pedobacter</taxon>
    </lineage>
</organism>
<gene>
    <name evidence="7" type="ORF">OC25_07700</name>
</gene>
<dbReference type="InterPro" id="IPR011990">
    <property type="entry name" value="TPR-like_helical_dom_sf"/>
</dbReference>
<proteinExistence type="inferred from homology"/>
<evidence type="ECO:0000256" key="5">
    <source>
        <dbReference type="ARBA" id="ARBA00023237"/>
    </source>
</evidence>
<protein>
    <recommendedName>
        <fullName evidence="6">RagB/SusD domain-containing protein</fullName>
    </recommendedName>
</protein>
<dbReference type="CDD" id="cd08977">
    <property type="entry name" value="SusD"/>
    <property type="match status" value="1"/>
</dbReference>
<name>A0A0C1FTR9_9SPHI</name>
<dbReference type="Gene3D" id="1.25.40.390">
    <property type="match status" value="1"/>
</dbReference>
<keyword evidence="5" id="KW-0998">Cell outer membrane</keyword>
<evidence type="ECO:0000313" key="7">
    <source>
        <dbReference type="EMBL" id="KIA95193.1"/>
    </source>
</evidence>
<comment type="caution">
    <text evidence="7">The sequence shown here is derived from an EMBL/GenBank/DDBJ whole genome shotgun (WGS) entry which is preliminary data.</text>
</comment>
<evidence type="ECO:0000256" key="1">
    <source>
        <dbReference type="ARBA" id="ARBA00004442"/>
    </source>
</evidence>
<dbReference type="InterPro" id="IPR012944">
    <property type="entry name" value="SusD_RagB_dom"/>
</dbReference>
<accession>A0A0C1FTR9</accession>
<evidence type="ECO:0000313" key="8">
    <source>
        <dbReference type="Proteomes" id="UP000031246"/>
    </source>
</evidence>
<comment type="subcellular location">
    <subcellularLocation>
        <location evidence="1">Cell outer membrane</location>
    </subcellularLocation>
</comment>
<keyword evidence="8" id="KW-1185">Reference proteome</keyword>
<dbReference type="GO" id="GO:0009279">
    <property type="term" value="C:cell outer membrane"/>
    <property type="evidence" value="ECO:0007669"/>
    <property type="project" value="UniProtKB-SubCell"/>
</dbReference>
<feature type="domain" description="RagB/SusD" evidence="6">
    <location>
        <begin position="401"/>
        <end position="540"/>
    </location>
</feature>
<keyword evidence="3" id="KW-0732">Signal</keyword>
<evidence type="ECO:0000256" key="4">
    <source>
        <dbReference type="ARBA" id="ARBA00023136"/>
    </source>
</evidence>
<evidence type="ECO:0000259" key="6">
    <source>
        <dbReference type="Pfam" id="PF07980"/>
    </source>
</evidence>
<keyword evidence="4" id="KW-0472">Membrane</keyword>
<evidence type="ECO:0000256" key="3">
    <source>
        <dbReference type="ARBA" id="ARBA00022729"/>
    </source>
</evidence>
<sequence>MTFNFRYNRIRCISVIILTLAVVLFCGSCKKIDETQSTRLQKETDSWKTIDDAKANLIGMYALMRNALAADNGHWLMGDLRNGDFLSTNRADLQAIIEGRLNASYPVINSITNWRRFYAVVNATTIFIERSPQIVKSDNRYTQANNNVDIAQARALRAFAYFYMVRIWGDVPLLTTTHDGDFIKAPRTSKERVLSFCKTELLAAAQVLPFRYGGTDVILPGAYYGLTTGTDPNWYGTLMTRISVYSLLAHVTAWQQNYLETDIYTKFVLDNYTQLVEPGVTDYNCRYLTINELTLNVRTNETQQVNPFAYKRATQLLGFAFEYGYGYSSANGHIEQLTLASPFVPKVLPEIFVPKDSIRKIFTNPADLRFSIDPQTGLYRENYFTQYGTQRPMFSKIKIIEAVANTSDYAVFSSAVLFTRLEEITLLRAEALAVMGQKEGAVLALNKAAALRGYIPYPDGSTKDLINEIFAERRRELMGEGWRWYDLIRYNRIKRTSGTFITKNGQPLTFAQAESAGAIYWPVSQDVINANPAITQNNFWK</sequence>
<dbReference type="Proteomes" id="UP000031246">
    <property type="component" value="Unassembled WGS sequence"/>
</dbReference>
<comment type="similarity">
    <text evidence="2">Belongs to the SusD family.</text>
</comment>
<dbReference type="Pfam" id="PF07980">
    <property type="entry name" value="SusD_RagB"/>
    <property type="match status" value="1"/>
</dbReference>